<dbReference type="AlphaFoldDB" id="A0A844AW83"/>
<evidence type="ECO:0000259" key="2">
    <source>
        <dbReference type="Pfam" id="PF00582"/>
    </source>
</evidence>
<dbReference type="PRINTS" id="PR01438">
    <property type="entry name" value="UNVRSLSTRESS"/>
</dbReference>
<dbReference type="Proteomes" id="UP000436694">
    <property type="component" value="Unassembled WGS sequence"/>
</dbReference>
<dbReference type="InterPro" id="IPR014729">
    <property type="entry name" value="Rossmann-like_a/b/a_fold"/>
</dbReference>
<evidence type="ECO:0000313" key="3">
    <source>
        <dbReference type="EMBL" id="MQY43778.1"/>
    </source>
</evidence>
<gene>
    <name evidence="3" type="ORF">GG681_14125</name>
</gene>
<sequence length="146" mass="15967">MTKTILCALDVNRPDAEAKVLLQAFKLAQMEQAQLDVITVIPDFGMSVVGTFFDEAHTEKAREAARQILFDLVKNTIGEEANDQVRHIVGVGKAYHVILTTAATDNADLIVLGAHKPDVKDYLLGPNAARVVRHATTSVFVVRDND</sequence>
<dbReference type="SUPFAM" id="SSF52402">
    <property type="entry name" value="Adenine nucleotide alpha hydrolases-like"/>
    <property type="match status" value="1"/>
</dbReference>
<evidence type="ECO:0000313" key="4">
    <source>
        <dbReference type="Proteomes" id="UP000436694"/>
    </source>
</evidence>
<dbReference type="EMBL" id="WIXK01000008">
    <property type="protein sequence ID" value="MQY43778.1"/>
    <property type="molecule type" value="Genomic_DNA"/>
</dbReference>
<dbReference type="CDD" id="cd00293">
    <property type="entry name" value="USP-like"/>
    <property type="match status" value="1"/>
</dbReference>
<proteinExistence type="inferred from homology"/>
<dbReference type="Pfam" id="PF00582">
    <property type="entry name" value="Usp"/>
    <property type="match status" value="1"/>
</dbReference>
<dbReference type="PANTHER" id="PTHR46268">
    <property type="entry name" value="STRESS RESPONSE PROTEIN NHAX"/>
    <property type="match status" value="1"/>
</dbReference>
<organism evidence="3 4">
    <name type="scientific">Tritonibacter aquimaris</name>
    <dbReference type="NCBI Taxonomy" id="2663379"/>
    <lineage>
        <taxon>Bacteria</taxon>
        <taxon>Pseudomonadati</taxon>
        <taxon>Pseudomonadota</taxon>
        <taxon>Alphaproteobacteria</taxon>
        <taxon>Rhodobacterales</taxon>
        <taxon>Paracoccaceae</taxon>
        <taxon>Tritonibacter</taxon>
    </lineage>
</organism>
<comment type="similarity">
    <text evidence="1">Belongs to the universal stress protein A family.</text>
</comment>
<protein>
    <submittedName>
        <fullName evidence="3">Universal stress protein</fullName>
    </submittedName>
</protein>
<feature type="domain" description="UspA" evidence="2">
    <location>
        <begin position="1"/>
        <end position="143"/>
    </location>
</feature>
<keyword evidence="4" id="KW-1185">Reference proteome</keyword>
<dbReference type="InterPro" id="IPR006015">
    <property type="entry name" value="Universal_stress_UspA"/>
</dbReference>
<accession>A0A844AW83</accession>
<dbReference type="RefSeq" id="WP_153548679.1">
    <property type="nucleotide sequence ID" value="NZ_WIXK01000008.1"/>
</dbReference>
<dbReference type="PANTHER" id="PTHR46268:SF6">
    <property type="entry name" value="UNIVERSAL STRESS PROTEIN UP12"/>
    <property type="match status" value="1"/>
</dbReference>
<dbReference type="InterPro" id="IPR006016">
    <property type="entry name" value="UspA"/>
</dbReference>
<comment type="caution">
    <text evidence="3">The sequence shown here is derived from an EMBL/GenBank/DDBJ whole genome shotgun (WGS) entry which is preliminary data.</text>
</comment>
<name>A0A844AW83_9RHOB</name>
<dbReference type="Gene3D" id="3.40.50.620">
    <property type="entry name" value="HUPs"/>
    <property type="match status" value="1"/>
</dbReference>
<reference evidence="3 4" key="1">
    <citation type="submission" date="2019-10" db="EMBL/GenBank/DDBJ databases">
        <title>Epibacterium sp. nov., isolated from seawater.</title>
        <authorList>
            <person name="Zhang X."/>
            <person name="Li N."/>
        </authorList>
    </citation>
    <scope>NUCLEOTIDE SEQUENCE [LARGE SCALE GENOMIC DNA]</scope>
    <source>
        <strain evidence="3 4">SM1969</strain>
    </source>
</reference>
<evidence type="ECO:0000256" key="1">
    <source>
        <dbReference type="ARBA" id="ARBA00008791"/>
    </source>
</evidence>